<dbReference type="EMBL" id="MF417873">
    <property type="protein sequence ID" value="ASN68141.1"/>
    <property type="molecule type" value="Genomic_DNA"/>
</dbReference>
<sequence length="142" mass="15587">MNAALKICQERYDAQLPPPVSESAVEIERKEWLYNATEQLVRFGQDVKVQRRLRRPQAVTVAQLALAADELANNRQASCEVGTPALGWLLIANNLGRADKDAATELLGRSDHPFGKLGEIAEVLLRPLADDALAAQAEDDEL</sequence>
<dbReference type="EMBL" id="MF417884">
    <property type="protein sequence ID" value="ASN69002.1"/>
    <property type="molecule type" value="Genomic_DNA"/>
</dbReference>
<evidence type="ECO:0000313" key="4">
    <source>
        <dbReference type="EMBL" id="ASN68847.1"/>
    </source>
</evidence>
<dbReference type="EMBL" id="MF417931">
    <property type="protein sequence ID" value="ASN71689.1"/>
    <property type="molecule type" value="Genomic_DNA"/>
</dbReference>
<name>A0A2H4J9E7_9CAUD</name>
<reference evidence="5" key="1">
    <citation type="submission" date="2017-06" db="EMBL/GenBank/DDBJ databases">
        <title>Novel phages from South African skin metaviromes.</title>
        <authorList>
            <person name="van Zyl L.J."/>
            <person name="Abrahams Y."/>
            <person name="Stander E.A."/>
            <person name="Kirby B.M."/>
            <person name="Clavaud C."/>
            <person name="Farcet C."/>
            <person name="Breton L."/>
            <person name="Trindade M.I."/>
        </authorList>
    </citation>
    <scope>NUCLEOTIDE SEQUENCE</scope>
</reference>
<evidence type="ECO:0000313" key="3">
    <source>
        <dbReference type="EMBL" id="ASN68141.1"/>
    </source>
</evidence>
<evidence type="ECO:0000313" key="6">
    <source>
        <dbReference type="EMBL" id="ASN69002.1"/>
    </source>
</evidence>
<evidence type="ECO:0000313" key="2">
    <source>
        <dbReference type="EMBL" id="ASN67584.1"/>
    </source>
</evidence>
<protein>
    <submittedName>
        <fullName evidence="5">Uncharacterized protein</fullName>
    </submittedName>
</protein>
<evidence type="ECO:0000313" key="5">
    <source>
        <dbReference type="EMBL" id="ASN68928.1"/>
    </source>
</evidence>
<dbReference type="EMBL" id="MF417883">
    <property type="protein sequence ID" value="ASN68928.1"/>
    <property type="molecule type" value="Genomic_DNA"/>
</dbReference>
<organism evidence="5">
    <name type="scientific">uncultured Caudovirales phage</name>
    <dbReference type="NCBI Taxonomy" id="2100421"/>
    <lineage>
        <taxon>Viruses</taxon>
        <taxon>Duplodnaviria</taxon>
        <taxon>Heunggongvirae</taxon>
        <taxon>Uroviricota</taxon>
        <taxon>Caudoviricetes</taxon>
        <taxon>Peduoviridae</taxon>
        <taxon>Maltschvirus</taxon>
        <taxon>Maltschvirus maltsch</taxon>
    </lineage>
</organism>
<dbReference type="EMBL" id="MF417856">
    <property type="protein sequence ID" value="ASN67584.1"/>
    <property type="molecule type" value="Genomic_DNA"/>
</dbReference>
<accession>A0A2H4J9E7</accession>
<dbReference type="EMBL" id="MF417839">
    <property type="protein sequence ID" value="ASN67382.1"/>
    <property type="molecule type" value="Genomic_DNA"/>
</dbReference>
<gene>
    <name evidence="4" type="ORF">10F10_24</name>
    <name evidence="1" type="ORF">2AX2_11</name>
    <name evidence="7" type="ORF">3S7_11</name>
    <name evidence="5" type="ORF">7F11_32</name>
    <name evidence="3" type="ORF">7S5_21</name>
    <name evidence="6" type="ORF">8AX2_31</name>
    <name evidence="2" type="ORF">9AX5_9</name>
</gene>
<proteinExistence type="predicted"/>
<evidence type="ECO:0000313" key="1">
    <source>
        <dbReference type="EMBL" id="ASN67382.1"/>
    </source>
</evidence>
<evidence type="ECO:0000313" key="7">
    <source>
        <dbReference type="EMBL" id="ASN71689.1"/>
    </source>
</evidence>
<dbReference type="EMBL" id="MF417882">
    <property type="protein sequence ID" value="ASN68847.1"/>
    <property type="molecule type" value="Genomic_DNA"/>
</dbReference>